<dbReference type="Pfam" id="PF00023">
    <property type="entry name" value="Ank"/>
    <property type="match status" value="1"/>
</dbReference>
<evidence type="ECO:0000256" key="4">
    <source>
        <dbReference type="ARBA" id="ARBA00023043"/>
    </source>
</evidence>
<evidence type="ECO:0000256" key="7">
    <source>
        <dbReference type="ARBA" id="ARBA00037107"/>
    </source>
</evidence>
<protein>
    <submittedName>
        <fullName evidence="11">GPCR-chaperone</fullName>
    </submittedName>
</protein>
<feature type="domain" description="Ankyrin repeat" evidence="10">
    <location>
        <begin position="177"/>
        <end position="364"/>
    </location>
</feature>
<feature type="domain" description="Ankyrin repeat" evidence="10">
    <location>
        <begin position="498"/>
        <end position="676"/>
    </location>
</feature>
<keyword evidence="12" id="KW-1185">Reference proteome</keyword>
<reference evidence="11" key="1">
    <citation type="submission" date="2020-04" db="EMBL/GenBank/DDBJ databases">
        <title>Hybrid Assembly of Korean Phytophthora infestans isolates.</title>
        <authorList>
            <person name="Prokchorchik M."/>
            <person name="Lee Y."/>
            <person name="Seo J."/>
            <person name="Cho J.-H."/>
            <person name="Park Y.-E."/>
            <person name="Jang D.-C."/>
            <person name="Im J.-S."/>
            <person name="Choi J.-G."/>
            <person name="Park H.-J."/>
            <person name="Lee G.-B."/>
            <person name="Lee Y.-G."/>
            <person name="Hong S.-Y."/>
            <person name="Cho K."/>
            <person name="Sohn K.H."/>
        </authorList>
    </citation>
    <scope>NUCLEOTIDE SEQUENCE</scope>
    <source>
        <strain evidence="11">KR_1_A1</strain>
    </source>
</reference>
<keyword evidence="4 8" id="KW-0040">ANK repeat</keyword>
<feature type="region of interest" description="Disordered" evidence="9">
    <location>
        <begin position="267"/>
        <end position="296"/>
    </location>
</feature>
<dbReference type="InterPro" id="IPR021832">
    <property type="entry name" value="ANKRD13"/>
</dbReference>
<evidence type="ECO:0000313" key="12">
    <source>
        <dbReference type="Proteomes" id="UP000602510"/>
    </source>
</evidence>
<comment type="caution">
    <text evidence="11">The sequence shown here is derived from an EMBL/GenBank/DDBJ whole genome shotgun (WGS) entry which is preliminary data.</text>
</comment>
<gene>
    <name evidence="11" type="ORF">GN244_ATG09358</name>
</gene>
<evidence type="ECO:0000256" key="9">
    <source>
        <dbReference type="SAM" id="MobiDB-lite"/>
    </source>
</evidence>
<dbReference type="PROSITE" id="PS50297">
    <property type="entry name" value="ANK_REP_REGION"/>
    <property type="match status" value="1"/>
</dbReference>
<evidence type="ECO:0000256" key="5">
    <source>
        <dbReference type="ARBA" id="ARBA00023136"/>
    </source>
</evidence>
<comment type="function">
    <text evidence="7">Acts as a molecular chaperone for G protein-coupled receptors, regulating their biogenesis and exit from the ER.</text>
</comment>
<evidence type="ECO:0000259" key="10">
    <source>
        <dbReference type="Pfam" id="PF11904"/>
    </source>
</evidence>
<feature type="region of interest" description="Disordered" evidence="9">
    <location>
        <begin position="475"/>
        <end position="506"/>
    </location>
</feature>
<dbReference type="SUPFAM" id="SSF48403">
    <property type="entry name" value="Ankyrin repeat"/>
    <property type="match status" value="1"/>
</dbReference>
<feature type="compositionally biased region" description="Basic residues" evidence="9">
    <location>
        <begin position="348"/>
        <end position="360"/>
    </location>
</feature>
<keyword evidence="2" id="KW-0677">Repeat</keyword>
<comment type="subcellular location">
    <subcellularLocation>
        <location evidence="1">Endoplasmic reticulum membrane</location>
    </subcellularLocation>
</comment>
<dbReference type="GO" id="GO:0005789">
    <property type="term" value="C:endoplasmic reticulum membrane"/>
    <property type="evidence" value="ECO:0007669"/>
    <property type="project" value="UniProtKB-SubCell"/>
</dbReference>
<dbReference type="PANTHER" id="PTHR12447:SF25">
    <property type="entry name" value="ANKYRIN REPEAT DOMAIN-CONTAINING PROTEIN 13C"/>
    <property type="match status" value="1"/>
</dbReference>
<evidence type="ECO:0000256" key="6">
    <source>
        <dbReference type="ARBA" id="ARBA00023186"/>
    </source>
</evidence>
<dbReference type="InterPro" id="IPR036770">
    <property type="entry name" value="Ankyrin_rpt-contain_sf"/>
</dbReference>
<sequence length="805" mass="91608">MSNDTPVVHPPPLHVAVWEGDLERIHSILNAVCPEGEESRNPVKAEALKALLETKDIRGNSALHLAVRIVQPHQQAIVKLLLERDANVTSRNSDGWSCAHDAALLDDEYMMAQLYLRGEQQVIKSLESAQETFIEALEKLPDFEAEIFIEAQSWVPIVSSVLPSDTIRIWKYGSQLRIDSTLKGLDGVKWKKGPMSHVYMGRAGGERAGHAVVMDHTSKKFYDVLEAMHNSSVGNMDMALQVSLTTAMSSSSMDATNLEFIKQKDVKAQGKRDESRIQDEESKKSRSKQRKCPWSGTTYKMQNFSMEAQFRPAVKPDRKLKQLPSGRDTPFEEVQQFVEHLQSSVPHFKGKKSSKSKHKNSSSLSNSANDDTAGHSLRIEKGRKVEMHLDVIAGDTIRWDFLAKSSDFCFVATYFHEDQQQIVCRTDGVKNMAIVGAFEVEHNGSFVLMWQNTQKGFTMDRNGIKIKYDVQHTRSAASEPPVNAATVEPVASPQSEEDKLETSDKARRLTDEQKCEVFRQLNHIPNPLTTTTAFVDYFKLNELASEPNEALESKKKSFFKVFEDKKQPTSTASSSRNGTAETAYSMKNTYRSLTLVPTARRMHKDFEAKVVMTEKFPFQLRDFLPIIKFISTTGEHVKNLDEFFQMTLPPGFPVKFELPMMFTVRVAYTFQKITLNPQLNSTMFEIPRDYQEVFTLDELSSNVMELFVRVEFVFIQCVVRSELIVRFVCNKDGVFELWGIVTSVDLTRLATKYWVRATHLHRKRSCIYRSRQSCSPHARQQQQAQSDDDFGSHSTTLFPMFVQNR</sequence>
<evidence type="ECO:0000256" key="2">
    <source>
        <dbReference type="ARBA" id="ARBA00022737"/>
    </source>
</evidence>
<feature type="compositionally biased region" description="Basic and acidic residues" evidence="9">
    <location>
        <begin position="496"/>
        <end position="506"/>
    </location>
</feature>
<dbReference type="Pfam" id="PF11904">
    <property type="entry name" value="ANKRD13_C"/>
    <property type="match status" value="2"/>
</dbReference>
<dbReference type="PROSITE" id="PS50088">
    <property type="entry name" value="ANK_REPEAT"/>
    <property type="match status" value="1"/>
</dbReference>
<name>A0A833SUW4_PHYIN</name>
<evidence type="ECO:0000256" key="3">
    <source>
        <dbReference type="ARBA" id="ARBA00022824"/>
    </source>
</evidence>
<evidence type="ECO:0000313" key="11">
    <source>
        <dbReference type="EMBL" id="KAF4038484.1"/>
    </source>
</evidence>
<proteinExistence type="predicted"/>
<dbReference type="InterPro" id="IPR002110">
    <property type="entry name" value="Ankyrin_rpt"/>
</dbReference>
<keyword evidence="5" id="KW-0472">Membrane</keyword>
<dbReference type="Proteomes" id="UP000602510">
    <property type="component" value="Unassembled WGS sequence"/>
</dbReference>
<dbReference type="Gene3D" id="2.60.120.680">
    <property type="entry name" value="GOLD domain"/>
    <property type="match status" value="1"/>
</dbReference>
<feature type="region of interest" description="Disordered" evidence="9">
    <location>
        <begin position="345"/>
        <end position="375"/>
    </location>
</feature>
<accession>A0A833SUW4</accession>
<dbReference type="AlphaFoldDB" id="A0A833SUW4"/>
<dbReference type="PANTHER" id="PTHR12447">
    <property type="entry name" value="ANKYRIN REPEAT DOMAIN-CONTAINING PROTEIN 13"/>
    <property type="match status" value="1"/>
</dbReference>
<dbReference type="EMBL" id="WSZM01000193">
    <property type="protein sequence ID" value="KAF4038484.1"/>
    <property type="molecule type" value="Genomic_DNA"/>
</dbReference>
<dbReference type="Gene3D" id="1.25.40.20">
    <property type="entry name" value="Ankyrin repeat-containing domain"/>
    <property type="match status" value="1"/>
</dbReference>
<dbReference type="InterPro" id="IPR055285">
    <property type="entry name" value="ANKRD13_C"/>
</dbReference>
<dbReference type="SUPFAM" id="SSF101576">
    <property type="entry name" value="Supernatant protein factor (SPF), C-terminal domain"/>
    <property type="match status" value="1"/>
</dbReference>
<organism evidence="11 12">
    <name type="scientific">Phytophthora infestans</name>
    <name type="common">Potato late blight agent</name>
    <name type="synonym">Botrytis infestans</name>
    <dbReference type="NCBI Taxonomy" id="4787"/>
    <lineage>
        <taxon>Eukaryota</taxon>
        <taxon>Sar</taxon>
        <taxon>Stramenopiles</taxon>
        <taxon>Oomycota</taxon>
        <taxon>Peronosporomycetes</taxon>
        <taxon>Peronosporales</taxon>
        <taxon>Peronosporaceae</taxon>
        <taxon>Phytophthora</taxon>
    </lineage>
</organism>
<keyword evidence="3" id="KW-0256">Endoplasmic reticulum</keyword>
<keyword evidence="6" id="KW-0143">Chaperone</keyword>
<evidence type="ECO:0000256" key="1">
    <source>
        <dbReference type="ARBA" id="ARBA00004586"/>
    </source>
</evidence>
<dbReference type="InterPro" id="IPR036598">
    <property type="entry name" value="GOLD_dom_sf"/>
</dbReference>
<feature type="repeat" description="ANK" evidence="8">
    <location>
        <begin position="58"/>
        <end position="93"/>
    </location>
</feature>
<evidence type="ECO:0000256" key="8">
    <source>
        <dbReference type="PROSITE-ProRule" id="PRU00023"/>
    </source>
</evidence>
<feature type="compositionally biased region" description="Basic and acidic residues" evidence="9">
    <location>
        <begin position="267"/>
        <end position="284"/>
    </location>
</feature>